<feature type="transmembrane region" description="Helical" evidence="6">
    <location>
        <begin position="86"/>
        <end position="109"/>
    </location>
</feature>
<dbReference type="EMBL" id="JBHRZH010000062">
    <property type="protein sequence ID" value="MFC3766870.1"/>
    <property type="molecule type" value="Genomic_DNA"/>
</dbReference>
<dbReference type="RefSeq" id="WP_205116013.1">
    <property type="nucleotide sequence ID" value="NZ_JAFBCM010000001.1"/>
</dbReference>
<reference evidence="8" key="1">
    <citation type="journal article" date="2019" name="Int. J. Syst. Evol. Microbiol.">
        <title>The Global Catalogue of Microorganisms (GCM) 10K type strain sequencing project: providing services to taxonomists for standard genome sequencing and annotation.</title>
        <authorList>
            <consortium name="The Broad Institute Genomics Platform"/>
            <consortium name="The Broad Institute Genome Sequencing Center for Infectious Disease"/>
            <person name="Wu L."/>
            <person name="Ma J."/>
        </authorList>
    </citation>
    <scope>NUCLEOTIDE SEQUENCE [LARGE SCALE GENOMIC DNA]</scope>
    <source>
        <strain evidence="8">CGMCC 4.7241</strain>
    </source>
</reference>
<feature type="transmembrane region" description="Helical" evidence="6">
    <location>
        <begin position="244"/>
        <end position="270"/>
    </location>
</feature>
<evidence type="ECO:0000256" key="5">
    <source>
        <dbReference type="ARBA" id="ARBA00023136"/>
    </source>
</evidence>
<name>A0ABV7YRM3_9ACTN</name>
<feature type="transmembrane region" description="Helical" evidence="6">
    <location>
        <begin position="358"/>
        <end position="375"/>
    </location>
</feature>
<dbReference type="Proteomes" id="UP001595699">
    <property type="component" value="Unassembled WGS sequence"/>
</dbReference>
<feature type="transmembrane region" description="Helical" evidence="6">
    <location>
        <begin position="174"/>
        <end position="195"/>
    </location>
</feature>
<evidence type="ECO:0000256" key="3">
    <source>
        <dbReference type="ARBA" id="ARBA00022692"/>
    </source>
</evidence>
<feature type="transmembrane region" description="Helical" evidence="6">
    <location>
        <begin position="414"/>
        <end position="432"/>
    </location>
</feature>
<keyword evidence="4 6" id="KW-1133">Transmembrane helix</keyword>
<proteinExistence type="predicted"/>
<evidence type="ECO:0000256" key="1">
    <source>
        <dbReference type="ARBA" id="ARBA00004651"/>
    </source>
</evidence>
<keyword evidence="5 6" id="KW-0472">Membrane</keyword>
<evidence type="ECO:0000256" key="6">
    <source>
        <dbReference type="SAM" id="Phobius"/>
    </source>
</evidence>
<feature type="transmembrane region" description="Helical" evidence="6">
    <location>
        <begin position="115"/>
        <end position="133"/>
    </location>
</feature>
<feature type="transmembrane region" description="Helical" evidence="6">
    <location>
        <begin position="321"/>
        <end position="346"/>
    </location>
</feature>
<sequence>MASRVLTGTLWSMLGIAALGLTRLVYTAVIGQTGPPARLADVNSAISLAFVATFVSAAATGAAASKFLPLTTARHGAGAAAAVQRVLTRWTIVATVSVVAALAIAGRWLLPDASAAQVAWVCALAAAYSAYTFSKSVLYGHQLPGRYAVLEVAADVAILVLTVVAVLWLPGMLLAPLVVGYAAFAVGAALSTPRVPVGERPDLGRELSGFVAFTALGIAASQGFFQISMVVAQHLTNDTEAGRYAAAMSLVSPAFFAPRAMALAFFPAAAESVGRGDDAELARQTESLTKLLAVTMVPAFALAAMLGGPALGLVYGPEYRGGGAVFALLVLAVLFYVVAVPSVNVLSAYDLRLARIPPLASAAGVVVGTGAWLLIGDRFGATGVAAGYMWGMVVQAGVPLVLALQRLGISPIRLLGRLGITTAVGIALAAVAVSMPRVLVVTACMVGFALMFSVSHRRDLMDIWGRVRRIRGGRRVP</sequence>
<feature type="transmembrane region" description="Helical" evidence="6">
    <location>
        <begin position="44"/>
        <end position="65"/>
    </location>
</feature>
<accession>A0ABV7YRM3</accession>
<dbReference type="InterPro" id="IPR050833">
    <property type="entry name" value="Poly_Biosynth_Transport"/>
</dbReference>
<feature type="transmembrane region" description="Helical" evidence="6">
    <location>
        <begin position="291"/>
        <end position="315"/>
    </location>
</feature>
<keyword evidence="2" id="KW-1003">Cell membrane</keyword>
<evidence type="ECO:0000313" key="8">
    <source>
        <dbReference type="Proteomes" id="UP001595699"/>
    </source>
</evidence>
<dbReference type="PANTHER" id="PTHR30250">
    <property type="entry name" value="PST FAMILY PREDICTED COLANIC ACID TRANSPORTER"/>
    <property type="match status" value="1"/>
</dbReference>
<evidence type="ECO:0000256" key="2">
    <source>
        <dbReference type="ARBA" id="ARBA00022475"/>
    </source>
</evidence>
<feature type="transmembrane region" description="Helical" evidence="6">
    <location>
        <begin position="207"/>
        <end position="232"/>
    </location>
</feature>
<comment type="subcellular location">
    <subcellularLocation>
        <location evidence="1">Cell membrane</location>
        <topology evidence="1">Multi-pass membrane protein</topology>
    </subcellularLocation>
</comment>
<organism evidence="7 8">
    <name type="scientific">Tenggerimyces flavus</name>
    <dbReference type="NCBI Taxonomy" id="1708749"/>
    <lineage>
        <taxon>Bacteria</taxon>
        <taxon>Bacillati</taxon>
        <taxon>Actinomycetota</taxon>
        <taxon>Actinomycetes</taxon>
        <taxon>Propionibacteriales</taxon>
        <taxon>Nocardioidaceae</taxon>
        <taxon>Tenggerimyces</taxon>
    </lineage>
</organism>
<comment type="caution">
    <text evidence="7">The sequence shown here is derived from an EMBL/GenBank/DDBJ whole genome shotgun (WGS) entry which is preliminary data.</text>
</comment>
<keyword evidence="3 6" id="KW-0812">Transmembrane</keyword>
<keyword evidence="8" id="KW-1185">Reference proteome</keyword>
<feature type="transmembrane region" description="Helical" evidence="6">
    <location>
        <begin position="145"/>
        <end position="168"/>
    </location>
</feature>
<evidence type="ECO:0000313" key="7">
    <source>
        <dbReference type="EMBL" id="MFC3766870.1"/>
    </source>
</evidence>
<protein>
    <submittedName>
        <fullName evidence="7">Lipopolysaccharide biosynthesis protein</fullName>
    </submittedName>
</protein>
<feature type="transmembrane region" description="Helical" evidence="6">
    <location>
        <begin position="438"/>
        <end position="456"/>
    </location>
</feature>
<dbReference type="PANTHER" id="PTHR30250:SF26">
    <property type="entry name" value="PSMA PROTEIN"/>
    <property type="match status" value="1"/>
</dbReference>
<feature type="transmembrane region" description="Helical" evidence="6">
    <location>
        <begin position="381"/>
        <end position="402"/>
    </location>
</feature>
<gene>
    <name evidence="7" type="ORF">ACFOUW_39005</name>
</gene>
<evidence type="ECO:0000256" key="4">
    <source>
        <dbReference type="ARBA" id="ARBA00022989"/>
    </source>
</evidence>